<evidence type="ECO:0000313" key="3">
    <source>
        <dbReference type="EMBL" id="CAF1156044.1"/>
    </source>
</evidence>
<evidence type="ECO:0000256" key="1">
    <source>
        <dbReference type="SAM" id="MobiDB-lite"/>
    </source>
</evidence>
<evidence type="ECO:0000313" key="6">
    <source>
        <dbReference type="Proteomes" id="UP000663877"/>
    </source>
</evidence>
<evidence type="ECO:0000313" key="4">
    <source>
        <dbReference type="EMBL" id="CAF1586911.1"/>
    </source>
</evidence>
<dbReference type="InterPro" id="IPR032675">
    <property type="entry name" value="LRR_dom_sf"/>
</dbReference>
<dbReference type="EMBL" id="CAJNOM010001026">
    <property type="protein sequence ID" value="CAF1586911.1"/>
    <property type="molecule type" value="Genomic_DNA"/>
</dbReference>
<dbReference type="EMBL" id="CAJNOI010000173">
    <property type="protein sequence ID" value="CAF1156044.1"/>
    <property type="molecule type" value="Genomic_DNA"/>
</dbReference>
<dbReference type="Proteomes" id="UP000663832">
    <property type="component" value="Unassembled WGS sequence"/>
</dbReference>
<evidence type="ECO:0000313" key="5">
    <source>
        <dbReference type="Proteomes" id="UP000663832"/>
    </source>
</evidence>
<dbReference type="InterPro" id="IPR001810">
    <property type="entry name" value="F-box_dom"/>
</dbReference>
<comment type="caution">
    <text evidence="3">The sequence shown here is derived from an EMBL/GenBank/DDBJ whole genome shotgun (WGS) entry which is preliminary data.</text>
</comment>
<reference evidence="3" key="1">
    <citation type="submission" date="2021-02" db="EMBL/GenBank/DDBJ databases">
        <authorList>
            <person name="Nowell W R."/>
        </authorList>
    </citation>
    <scope>NUCLEOTIDE SEQUENCE</scope>
</reference>
<proteinExistence type="predicted"/>
<organism evidence="3 6">
    <name type="scientific">Adineta steineri</name>
    <dbReference type="NCBI Taxonomy" id="433720"/>
    <lineage>
        <taxon>Eukaryota</taxon>
        <taxon>Metazoa</taxon>
        <taxon>Spiralia</taxon>
        <taxon>Gnathifera</taxon>
        <taxon>Rotifera</taxon>
        <taxon>Eurotatoria</taxon>
        <taxon>Bdelloidea</taxon>
        <taxon>Adinetida</taxon>
        <taxon>Adinetidae</taxon>
        <taxon>Adineta</taxon>
    </lineage>
</organism>
<feature type="domain" description="F-box" evidence="2">
    <location>
        <begin position="31"/>
        <end position="78"/>
    </location>
</feature>
<gene>
    <name evidence="3" type="ORF">BJG266_LOCUS24367</name>
    <name evidence="4" type="ORF">QVE165_LOCUS50750</name>
</gene>
<dbReference type="Gene3D" id="3.80.10.10">
    <property type="entry name" value="Ribonuclease Inhibitor"/>
    <property type="match status" value="1"/>
</dbReference>
<name>A0A814T359_9BILA</name>
<dbReference type="PROSITE" id="PS50181">
    <property type="entry name" value="FBOX"/>
    <property type="match status" value="1"/>
</dbReference>
<keyword evidence="5" id="KW-1185">Reference proteome</keyword>
<protein>
    <recommendedName>
        <fullName evidence="2">F-box domain-containing protein</fullName>
    </recommendedName>
</protein>
<sequence>MNLRSKRKYNEISQENKKRKVESTTASKNFISLFENLPNEIIYEIFNYLDIYDIYYGFFNLTKRFDNLYNHLNPYLRINISTMSKTKFDNYHQKIIIPNRQRISTLRLSNPFTTAIIFSPPKIISKFIQLESLNLNKIDSAYLKNVLKHIINLPQLSSLTIHVIDFIKNSNELYLQIFRLPKLKYCKLCFQIMAHLDVSSTTTNIVSPIEHFIYEPLFPMESFENLLSFLPQLRRLSIHKIHDLHHTQMNFSHLRLKSFTNISLNLYSMNFDRLEEIIKNYFYYIEVLHITTCDDPQFLNAKRWERLIISFMPNLRIFNINHTGVADKYHDLINQFNSSFWINKQWYFTHAHISKDNSQNGIFYSINPYRRKCYTLDWQNNEQTCLDINENNFYSVKHVFIDVKQVSKNCSNYFSNANELTINSFENGSLISISTILNTILPLQQITKITIAHCIFPFEQFLQLLCVLPNLYQIKYYLSFFIGIDSKLITNKENFQHLSIQNNVKRLEILPEGCTIEQFQFILYLFPQLQYLHVGMGKQQIETFIPYLSPKPFPQTHPLFFLRIGQLRKKSIPHLNRLMKLNHLHDHYLIKIVYCDLYLWW</sequence>
<feature type="region of interest" description="Disordered" evidence="1">
    <location>
        <begin position="1"/>
        <end position="20"/>
    </location>
</feature>
<accession>A0A814T359</accession>
<dbReference type="OrthoDB" id="9996306at2759"/>
<dbReference type="Proteomes" id="UP000663877">
    <property type="component" value="Unassembled WGS sequence"/>
</dbReference>
<dbReference type="AlphaFoldDB" id="A0A814T359"/>
<evidence type="ECO:0000259" key="2">
    <source>
        <dbReference type="PROSITE" id="PS50181"/>
    </source>
</evidence>